<proteinExistence type="predicted"/>
<feature type="non-terminal residue" evidence="2">
    <location>
        <position position="1"/>
    </location>
</feature>
<organism evidence="2 3">
    <name type="scientific">Colocasia esculenta</name>
    <name type="common">Wild taro</name>
    <name type="synonym">Arum esculentum</name>
    <dbReference type="NCBI Taxonomy" id="4460"/>
    <lineage>
        <taxon>Eukaryota</taxon>
        <taxon>Viridiplantae</taxon>
        <taxon>Streptophyta</taxon>
        <taxon>Embryophyta</taxon>
        <taxon>Tracheophyta</taxon>
        <taxon>Spermatophyta</taxon>
        <taxon>Magnoliopsida</taxon>
        <taxon>Liliopsida</taxon>
        <taxon>Araceae</taxon>
        <taxon>Aroideae</taxon>
        <taxon>Colocasieae</taxon>
        <taxon>Colocasia</taxon>
    </lineage>
</organism>
<evidence type="ECO:0000256" key="1">
    <source>
        <dbReference type="SAM" id="MobiDB-lite"/>
    </source>
</evidence>
<name>A0A843WLZ2_COLES</name>
<dbReference type="GO" id="GO:0008270">
    <property type="term" value="F:zinc ion binding"/>
    <property type="evidence" value="ECO:0007669"/>
    <property type="project" value="InterPro"/>
</dbReference>
<feature type="non-terminal residue" evidence="2">
    <location>
        <position position="142"/>
    </location>
</feature>
<dbReference type="OrthoDB" id="7608935at2759"/>
<dbReference type="GO" id="GO:0003676">
    <property type="term" value="F:nucleic acid binding"/>
    <property type="evidence" value="ECO:0007669"/>
    <property type="project" value="InterPro"/>
</dbReference>
<protein>
    <submittedName>
        <fullName evidence="2">Uncharacterized protein</fullName>
    </submittedName>
</protein>
<dbReference type="SUPFAM" id="SSF57756">
    <property type="entry name" value="Retrovirus zinc finger-like domains"/>
    <property type="match status" value="1"/>
</dbReference>
<sequence>PTNGKKRPFNITEGPSQERKPKISVPNTLVKSNCKHCDKPDHTVDECWQKVGACLRCGSREHRILECLLLKENERRPNVRPKMTHALTRKGMTKSEAKSTLESLCYLRVVVRPRMTHTLTRKGMTKSEARSTLESLCYLRVV</sequence>
<gene>
    <name evidence="2" type="ORF">Taro_041650</name>
</gene>
<dbReference type="InterPro" id="IPR036875">
    <property type="entry name" value="Znf_CCHC_sf"/>
</dbReference>
<comment type="caution">
    <text evidence="2">The sequence shown here is derived from an EMBL/GenBank/DDBJ whole genome shotgun (WGS) entry which is preliminary data.</text>
</comment>
<dbReference type="EMBL" id="NMUH01004206">
    <property type="protein sequence ID" value="MQM08787.1"/>
    <property type="molecule type" value="Genomic_DNA"/>
</dbReference>
<accession>A0A843WLZ2</accession>
<dbReference type="Gene3D" id="4.10.60.10">
    <property type="entry name" value="Zinc finger, CCHC-type"/>
    <property type="match status" value="1"/>
</dbReference>
<reference evidence="2" key="1">
    <citation type="submission" date="2017-07" db="EMBL/GenBank/DDBJ databases">
        <title>Taro Niue Genome Assembly and Annotation.</title>
        <authorList>
            <person name="Atibalentja N."/>
            <person name="Keating K."/>
            <person name="Fields C.J."/>
        </authorList>
    </citation>
    <scope>NUCLEOTIDE SEQUENCE</scope>
    <source>
        <strain evidence="2">Niue_2</strain>
        <tissue evidence="2">Leaf</tissue>
    </source>
</reference>
<keyword evidence="3" id="KW-1185">Reference proteome</keyword>
<dbReference type="AlphaFoldDB" id="A0A843WLZ2"/>
<evidence type="ECO:0000313" key="2">
    <source>
        <dbReference type="EMBL" id="MQM08787.1"/>
    </source>
</evidence>
<feature type="region of interest" description="Disordered" evidence="1">
    <location>
        <begin position="1"/>
        <end position="22"/>
    </location>
</feature>
<evidence type="ECO:0000313" key="3">
    <source>
        <dbReference type="Proteomes" id="UP000652761"/>
    </source>
</evidence>
<dbReference type="Proteomes" id="UP000652761">
    <property type="component" value="Unassembled WGS sequence"/>
</dbReference>